<geneLocation type="plasmid" evidence="1">
    <name>pWCH7001</name>
</geneLocation>
<dbReference type="KEGG" id="gwc:GWCH70_3450"/>
<dbReference type="OrthoDB" id="2974016at2"/>
<reference evidence="1" key="1">
    <citation type="submission" date="2009-06" db="EMBL/GenBank/DDBJ databases">
        <title>Complete sequence of plasmid 1 of Geopacillus sp. WCH70.</title>
        <authorList>
            <consortium name="US DOE Joint Genome Institute"/>
            <person name="Lucas S."/>
            <person name="Copeland A."/>
            <person name="Lapidus A."/>
            <person name="Glavina del Rio T."/>
            <person name="Dalin E."/>
            <person name="Tice H."/>
            <person name="Bruce D."/>
            <person name="Goodwin L."/>
            <person name="Pitluck S."/>
            <person name="Chertkov O."/>
            <person name="Brettin T."/>
            <person name="Detter J.C."/>
            <person name="Han C."/>
            <person name="Larimer F."/>
            <person name="Land M."/>
            <person name="Hauser L."/>
            <person name="Kyrpides N."/>
            <person name="Mikhailova N."/>
            <person name="Brumm P."/>
            <person name="Mead D.A."/>
            <person name="Richardson P."/>
        </authorList>
    </citation>
    <scope>NUCLEOTIDE SEQUENCE [LARGE SCALE GENOMIC DNA]</scope>
    <source>
        <plasmid evidence="1">pWCH7001</plasmid>
        <plasmid evidence="1">WCH70</plasmid>
    </source>
</reference>
<dbReference type="EMBL" id="CP001639">
    <property type="protein sequence ID" value="ACS26085.1"/>
    <property type="molecule type" value="Genomic_DNA"/>
</dbReference>
<evidence type="ECO:0008006" key="2">
    <source>
        <dbReference type="Google" id="ProtNLM"/>
    </source>
</evidence>
<sequence length="72" mass="8365">MIITKHAIQRFKERITSESPEVIRIFIEADVKSSTILYRLNNIEKRICNGVIYVLDCTNETTPKVITLYLAH</sequence>
<keyword evidence="1" id="KW-0614">Plasmid</keyword>
<proteinExistence type="predicted"/>
<dbReference type="AlphaFoldDB" id="C5DB15"/>
<protein>
    <recommendedName>
        <fullName evidence="2">DUF4258 domain-containing protein</fullName>
    </recommendedName>
</protein>
<gene>
    <name evidence="1" type="ordered locus">GWCH70_3450</name>
</gene>
<evidence type="ECO:0000313" key="1">
    <source>
        <dbReference type="EMBL" id="ACS26085.1"/>
    </source>
</evidence>
<organism evidence="1">
    <name type="scientific">Geobacillus sp. (strain WCH70)</name>
    <dbReference type="NCBI Taxonomy" id="471223"/>
    <lineage>
        <taxon>Bacteria</taxon>
        <taxon>Bacillati</taxon>
        <taxon>Bacillota</taxon>
        <taxon>Bacilli</taxon>
        <taxon>Bacillales</taxon>
        <taxon>Anoxybacillaceae</taxon>
        <taxon>Geobacillus</taxon>
    </lineage>
</organism>
<name>C5DB15_GEOSW</name>
<dbReference type="HOGENOM" id="CLU_2716712_0_0_9"/>
<accession>C5DB15</accession>